<proteinExistence type="predicted"/>
<reference evidence="1" key="1">
    <citation type="submission" date="2021-02" db="EMBL/GenBank/DDBJ databases">
        <authorList>
            <person name="Nowell W R."/>
        </authorList>
    </citation>
    <scope>NUCLEOTIDE SEQUENCE</scope>
</reference>
<protein>
    <submittedName>
        <fullName evidence="1">Uncharacterized protein</fullName>
    </submittedName>
</protein>
<accession>A0A815LK49</accession>
<comment type="caution">
    <text evidence="1">The sequence shown here is derived from an EMBL/GenBank/DDBJ whole genome shotgun (WGS) entry which is preliminary data.</text>
</comment>
<sequence>MITTSKLEQLIVKKIENYQYGFIDGLLVPLSIGNSLKYLHLIFSVNCSGSDYMYFVNRLIKRQISFHTMIFEIERDCHNENNNNGSRYPNWKIFIGHLLYN</sequence>
<gene>
    <name evidence="1" type="ORF">EDS130_LOCUS36738</name>
</gene>
<organism evidence="1 2">
    <name type="scientific">Adineta ricciae</name>
    <name type="common">Rotifer</name>
    <dbReference type="NCBI Taxonomy" id="249248"/>
    <lineage>
        <taxon>Eukaryota</taxon>
        <taxon>Metazoa</taxon>
        <taxon>Spiralia</taxon>
        <taxon>Gnathifera</taxon>
        <taxon>Rotifera</taxon>
        <taxon>Eurotatoria</taxon>
        <taxon>Bdelloidea</taxon>
        <taxon>Adinetida</taxon>
        <taxon>Adinetidae</taxon>
        <taxon>Adineta</taxon>
    </lineage>
</organism>
<dbReference type="OrthoDB" id="10591445at2759"/>
<dbReference type="AlphaFoldDB" id="A0A815LK49"/>
<dbReference type="Proteomes" id="UP000663852">
    <property type="component" value="Unassembled WGS sequence"/>
</dbReference>
<evidence type="ECO:0000313" key="1">
    <source>
        <dbReference type="EMBL" id="CAF1411176.1"/>
    </source>
</evidence>
<evidence type="ECO:0000313" key="2">
    <source>
        <dbReference type="Proteomes" id="UP000663852"/>
    </source>
</evidence>
<dbReference type="EMBL" id="CAJNOJ010000347">
    <property type="protein sequence ID" value="CAF1411176.1"/>
    <property type="molecule type" value="Genomic_DNA"/>
</dbReference>
<name>A0A815LK49_ADIRI</name>